<feature type="region of interest" description="Disordered" evidence="1">
    <location>
        <begin position="1"/>
        <end position="47"/>
    </location>
</feature>
<sequence>MTTSNNQISHTEKRKKKRRRKKNYSKQKHPSIPTGNNAHEKNGFCIN</sequence>
<accession>J9FFN7</accession>
<dbReference type="EMBL" id="AMCI01006790">
    <property type="protein sequence ID" value="EJW93731.1"/>
    <property type="molecule type" value="Genomic_DNA"/>
</dbReference>
<gene>
    <name evidence="2" type="ORF">EVA_18162</name>
</gene>
<feature type="compositionally biased region" description="Basic residues" evidence="1">
    <location>
        <begin position="12"/>
        <end position="29"/>
    </location>
</feature>
<reference evidence="2" key="1">
    <citation type="journal article" date="2012" name="PLoS ONE">
        <title>Gene sets for utilization of primary and secondary nutrition supplies in the distal gut of endangered iberian lynx.</title>
        <authorList>
            <person name="Alcaide M."/>
            <person name="Messina E."/>
            <person name="Richter M."/>
            <person name="Bargiela R."/>
            <person name="Peplies J."/>
            <person name="Huws S.A."/>
            <person name="Newbold C.J."/>
            <person name="Golyshin P.N."/>
            <person name="Simon M.A."/>
            <person name="Lopez G."/>
            <person name="Yakimov M.M."/>
            <person name="Ferrer M."/>
        </authorList>
    </citation>
    <scope>NUCLEOTIDE SEQUENCE</scope>
</reference>
<comment type="caution">
    <text evidence="2">The sequence shown here is derived from an EMBL/GenBank/DDBJ whole genome shotgun (WGS) entry which is preliminary data.</text>
</comment>
<evidence type="ECO:0000256" key="1">
    <source>
        <dbReference type="SAM" id="MobiDB-lite"/>
    </source>
</evidence>
<organism evidence="2">
    <name type="scientific">gut metagenome</name>
    <dbReference type="NCBI Taxonomy" id="749906"/>
    <lineage>
        <taxon>unclassified sequences</taxon>
        <taxon>metagenomes</taxon>
        <taxon>organismal metagenomes</taxon>
    </lineage>
</organism>
<proteinExistence type="predicted"/>
<name>J9FFN7_9ZZZZ</name>
<evidence type="ECO:0000313" key="2">
    <source>
        <dbReference type="EMBL" id="EJW93731.1"/>
    </source>
</evidence>
<dbReference type="AlphaFoldDB" id="J9FFN7"/>
<protein>
    <submittedName>
        <fullName evidence="2">Uncharacterized protein</fullName>
    </submittedName>
</protein>
<feature type="compositionally biased region" description="Basic and acidic residues" evidence="1">
    <location>
        <begin position="38"/>
        <end position="47"/>
    </location>
</feature>